<dbReference type="FunFam" id="3.40.50.1970:FF:000003">
    <property type="entry name" value="Alcohol dehydrogenase, iron-containing"/>
    <property type="match status" value="1"/>
</dbReference>
<dbReference type="InterPro" id="IPR018211">
    <property type="entry name" value="ADH_Fe_CS"/>
</dbReference>
<name>A0A3G4VFX6_9VIBR</name>
<sequence>MAFSLNLPKLSLAGAGAINDAVQEIQAQSINTALIVTDANLVKLGILDSLLAQLEQLSIDYVLFDKVIPNPTAALVREGVELYQKEQCDCFIAVGGGSPVDCAKAIRIVTSNGGDICDYEGVGKVRVVGDYFVAVNTTAGTAAEMTSNSVITDEERQVKMVIIDAKQIPDLAVNDPELMLGLPSSVTASTGMDALTHAIEAYVTPGAHTLTKPTALEAIRLINKWLPVAVDDGQNLEAREQLACAQFLAGMAFNSAGLGLVHAMTHQPGATHNLPHGVCNAILLPEVCEFNAQTRPQPFRAIAEAMGSSTADLDDESAAKAAIARIRQLSQRVQIPNGLAELGIQESDFALWLDKTLADPCLGGNPRVPTREEILKLFAQAM</sequence>
<dbReference type="GO" id="GO:0008912">
    <property type="term" value="F:lactaldehyde reductase activity"/>
    <property type="evidence" value="ECO:0007669"/>
    <property type="project" value="UniProtKB-EC"/>
</dbReference>
<dbReference type="Gene3D" id="1.20.1090.10">
    <property type="entry name" value="Dehydroquinate synthase-like - alpha domain"/>
    <property type="match status" value="1"/>
</dbReference>
<keyword evidence="3 7" id="KW-0560">Oxidoreductase</keyword>
<dbReference type="CDD" id="cd08188">
    <property type="entry name" value="PDDH"/>
    <property type="match status" value="1"/>
</dbReference>
<dbReference type="GO" id="GO:0046872">
    <property type="term" value="F:metal ion binding"/>
    <property type="evidence" value="ECO:0007669"/>
    <property type="project" value="InterPro"/>
</dbReference>
<evidence type="ECO:0000256" key="4">
    <source>
        <dbReference type="ARBA" id="ARBA00023027"/>
    </source>
</evidence>
<evidence type="ECO:0000256" key="3">
    <source>
        <dbReference type="ARBA" id="ARBA00023002"/>
    </source>
</evidence>
<dbReference type="PANTHER" id="PTHR11496">
    <property type="entry name" value="ALCOHOL DEHYDROGENASE"/>
    <property type="match status" value="1"/>
</dbReference>
<dbReference type="Pfam" id="PF00465">
    <property type="entry name" value="Fe-ADH"/>
    <property type="match status" value="1"/>
</dbReference>
<dbReference type="Proteomes" id="UP000279760">
    <property type="component" value="Chromosome 1"/>
</dbReference>
<comment type="similarity">
    <text evidence="2">Belongs to the iron-containing alcohol dehydrogenase family.</text>
</comment>
<comment type="cofactor">
    <cofactor evidence="1">
        <name>Fe cation</name>
        <dbReference type="ChEBI" id="CHEBI:24875"/>
    </cofactor>
</comment>
<evidence type="ECO:0000256" key="2">
    <source>
        <dbReference type="ARBA" id="ARBA00007358"/>
    </source>
</evidence>
<dbReference type="InterPro" id="IPR001670">
    <property type="entry name" value="ADH_Fe/GldA"/>
</dbReference>
<dbReference type="EC" id="1.1.1.77" evidence="7"/>
<evidence type="ECO:0000313" key="7">
    <source>
        <dbReference type="EMBL" id="AYV22542.1"/>
    </source>
</evidence>
<evidence type="ECO:0000256" key="1">
    <source>
        <dbReference type="ARBA" id="ARBA00001962"/>
    </source>
</evidence>
<dbReference type="InterPro" id="IPR039697">
    <property type="entry name" value="Alcohol_dehydrogenase_Fe"/>
</dbReference>
<dbReference type="PANTHER" id="PTHR11496:SF102">
    <property type="entry name" value="ALCOHOL DEHYDROGENASE 4"/>
    <property type="match status" value="1"/>
</dbReference>
<dbReference type="RefSeq" id="WP_124940945.1">
    <property type="nucleotide sequence ID" value="NZ_CP033577.1"/>
</dbReference>
<evidence type="ECO:0000259" key="6">
    <source>
        <dbReference type="Pfam" id="PF25137"/>
    </source>
</evidence>
<dbReference type="PROSITE" id="PS00913">
    <property type="entry name" value="ADH_IRON_1"/>
    <property type="match status" value="1"/>
</dbReference>
<proteinExistence type="inferred from homology"/>
<feature type="domain" description="Alcohol dehydrogenase iron-type/glycerol dehydrogenase GldA" evidence="5">
    <location>
        <begin position="12"/>
        <end position="176"/>
    </location>
</feature>
<dbReference type="FunFam" id="1.20.1090.10:FF:000001">
    <property type="entry name" value="Aldehyde-alcohol dehydrogenase"/>
    <property type="match status" value="1"/>
</dbReference>
<gene>
    <name evidence="7" type="primary">fucO</name>
    <name evidence="7" type="ORF">ECB94_15395</name>
</gene>
<dbReference type="NCBIfam" id="TIGR02638">
    <property type="entry name" value="lactal_redase"/>
    <property type="match status" value="1"/>
</dbReference>
<feature type="domain" description="Fe-containing alcohol dehydrogenase-like C-terminal" evidence="6">
    <location>
        <begin position="187"/>
        <end position="382"/>
    </location>
</feature>
<dbReference type="GO" id="GO:0004022">
    <property type="term" value="F:alcohol dehydrogenase (NAD+) activity"/>
    <property type="evidence" value="ECO:0007669"/>
    <property type="project" value="TreeGrafter"/>
</dbReference>
<evidence type="ECO:0000259" key="5">
    <source>
        <dbReference type="Pfam" id="PF00465"/>
    </source>
</evidence>
<protein>
    <submittedName>
        <fullName evidence="7">Lactaldehyde reductase</fullName>
        <ecNumber evidence="7">1.1.1.77</ecNumber>
    </submittedName>
</protein>
<dbReference type="InterPro" id="IPR013460">
    <property type="entry name" value="Lactal_redase"/>
</dbReference>
<dbReference type="EMBL" id="CP033577">
    <property type="protein sequence ID" value="AYV22542.1"/>
    <property type="molecule type" value="Genomic_DNA"/>
</dbReference>
<keyword evidence="4" id="KW-0520">NAD</keyword>
<dbReference type="Gene3D" id="3.40.50.1970">
    <property type="match status" value="1"/>
</dbReference>
<dbReference type="InterPro" id="IPR056798">
    <property type="entry name" value="ADH_Fe_C"/>
</dbReference>
<dbReference type="SUPFAM" id="SSF56796">
    <property type="entry name" value="Dehydroquinate synthase-like"/>
    <property type="match status" value="1"/>
</dbReference>
<organism evidence="7 8">
    <name type="scientific">Vibrio mediterranei</name>
    <dbReference type="NCBI Taxonomy" id="689"/>
    <lineage>
        <taxon>Bacteria</taxon>
        <taxon>Pseudomonadati</taxon>
        <taxon>Pseudomonadota</taxon>
        <taxon>Gammaproteobacteria</taxon>
        <taxon>Vibrionales</taxon>
        <taxon>Vibrionaceae</taxon>
        <taxon>Vibrio</taxon>
    </lineage>
</organism>
<reference evidence="7 8" key="1">
    <citation type="submission" date="2018-11" db="EMBL/GenBank/DDBJ databases">
        <title>Complete Genome Sequence of Vbrio mediterranei 117-T6: a Potential Pathogen Bacteria Isolated from the Conchocelis of Pyropia.</title>
        <authorList>
            <person name="Liu Q."/>
        </authorList>
    </citation>
    <scope>NUCLEOTIDE SEQUENCE [LARGE SCALE GENOMIC DNA]</scope>
    <source>
        <strain evidence="7 8">117-T6</strain>
    </source>
</reference>
<evidence type="ECO:0000313" key="8">
    <source>
        <dbReference type="Proteomes" id="UP000279760"/>
    </source>
</evidence>
<accession>A0A3G4VFX6</accession>
<dbReference type="AlphaFoldDB" id="A0A3G4VFX6"/>
<dbReference type="Pfam" id="PF25137">
    <property type="entry name" value="ADH_Fe_C"/>
    <property type="match status" value="1"/>
</dbReference>